<proteinExistence type="predicted"/>
<organism evidence="1 2">
    <name type="scientific">Stieleria bergensis</name>
    <dbReference type="NCBI Taxonomy" id="2528025"/>
    <lineage>
        <taxon>Bacteria</taxon>
        <taxon>Pseudomonadati</taxon>
        <taxon>Planctomycetota</taxon>
        <taxon>Planctomycetia</taxon>
        <taxon>Pirellulales</taxon>
        <taxon>Pirellulaceae</taxon>
        <taxon>Stieleria</taxon>
    </lineage>
</organism>
<dbReference type="EMBL" id="CP036272">
    <property type="protein sequence ID" value="QDT60204.1"/>
    <property type="molecule type" value="Genomic_DNA"/>
</dbReference>
<keyword evidence="2" id="KW-1185">Reference proteome</keyword>
<sequence>MLGRVKILFRCRFGYAIAVRSVLLIVSRQRLERRLSVHRDKFLPLVRVPHLQKVNRSVPHFAFRCRLAVVGYRFGHQQVEPNLRVEASKAVAFNGAA</sequence>
<accession>A0A517SVP8</accession>
<dbReference type="AlphaFoldDB" id="A0A517SVP8"/>
<reference evidence="1 2" key="1">
    <citation type="submission" date="2019-02" db="EMBL/GenBank/DDBJ databases">
        <title>Deep-cultivation of Planctomycetes and their phenomic and genomic characterization uncovers novel biology.</title>
        <authorList>
            <person name="Wiegand S."/>
            <person name="Jogler M."/>
            <person name="Boedeker C."/>
            <person name="Pinto D."/>
            <person name="Vollmers J."/>
            <person name="Rivas-Marin E."/>
            <person name="Kohn T."/>
            <person name="Peeters S.H."/>
            <person name="Heuer A."/>
            <person name="Rast P."/>
            <person name="Oberbeckmann S."/>
            <person name="Bunk B."/>
            <person name="Jeske O."/>
            <person name="Meyerdierks A."/>
            <person name="Storesund J.E."/>
            <person name="Kallscheuer N."/>
            <person name="Luecker S."/>
            <person name="Lage O.M."/>
            <person name="Pohl T."/>
            <person name="Merkel B.J."/>
            <person name="Hornburger P."/>
            <person name="Mueller R.-W."/>
            <person name="Bruemmer F."/>
            <person name="Labrenz M."/>
            <person name="Spormann A.M."/>
            <person name="Op den Camp H."/>
            <person name="Overmann J."/>
            <person name="Amann R."/>
            <person name="Jetten M.S.M."/>
            <person name="Mascher T."/>
            <person name="Medema M.H."/>
            <person name="Devos D.P."/>
            <person name="Kaster A.-K."/>
            <person name="Ovreas L."/>
            <person name="Rohde M."/>
            <person name="Galperin M.Y."/>
            <person name="Jogler C."/>
        </authorList>
    </citation>
    <scope>NUCLEOTIDE SEQUENCE [LARGE SCALE GENOMIC DNA]</scope>
    <source>
        <strain evidence="1 2">SV_7m_r</strain>
    </source>
</reference>
<evidence type="ECO:0000313" key="2">
    <source>
        <dbReference type="Proteomes" id="UP000315003"/>
    </source>
</evidence>
<gene>
    <name evidence="1" type="ORF">SV7mr_27220</name>
</gene>
<evidence type="ECO:0000313" key="1">
    <source>
        <dbReference type="EMBL" id="QDT60204.1"/>
    </source>
</evidence>
<dbReference type="Proteomes" id="UP000315003">
    <property type="component" value="Chromosome"/>
</dbReference>
<protein>
    <submittedName>
        <fullName evidence="1">Uncharacterized protein</fullName>
    </submittedName>
</protein>
<name>A0A517SVP8_9BACT</name>